<dbReference type="PANTHER" id="PTHR12357:SF3">
    <property type="entry name" value="YTH DOMAIN-CONTAINING PROTEIN 1"/>
    <property type="match status" value="1"/>
</dbReference>
<sequence length="746" mass="84337">MLIDYLQKGQTTNDTYYASLLTQLQFERASALIADGLGFDFRSGHIFSSPATELAPNLMTHGDVESRVKFPVEGGEGVENVLDDILEGHTGDDDFQSGDIPAEEPPVEEERPVTPVKKVRTGTPRTRKVKKAQSAAAKKAAAAKAKIQKEAKEKAAKKEEDEEEADSIQPTADEDEAVEEEEEVEPVKEEKVSPPKKVKKTSVKTEQKQAKESTSAKGEKSPKKKTKSPTKTPKAKVTKSEGKRKKTVPSGDGEEGEDGQNVLDDKLNLMEEGEEVKPQASNTENMDAQDYDTRSEAGSSDGFESSFDEESDESDMENDGEGDGDKEVKKKKKKRAISPIEWDRKTEEKSEEEEIGEEEDAKSDKSAKSEESARRQSSKLKYVFRSARFFLIKSNNHENVALAKAKGVWSTPPQNEIKLNNAIKSCSNVILIFSVRESGKFQGFARIDGESTKDHPPIRWVLPQGLSARALSGVFKLDWINRRELSFTKTSHLHNAWNDNKPVKIGRDGQEVEPRCGETLCRMFPSDDNVDVYPIAKKARKALHASGGGVRPAPPPPRDFDRRRGSFIRGGRRGDFHRRRPFRDNFYDPRRKRSRDEMEGNRGGFYKDRRMERSPRYAGVRRETFINGSYNDYIREFAHSAHSRAPPPPIPPYGPPPPGFGMEALNPYAGHYEQRPREYIPTPDFGLAQVSRARAPDKRSYERDVDDFLRRTTEGSSSRRRRHSSGDRDRDRSRERDRDHHHRHRR</sequence>
<dbReference type="Gene3D" id="3.10.590.10">
    <property type="entry name" value="ph1033 like domains"/>
    <property type="match status" value="1"/>
</dbReference>
<feature type="region of interest" description="Disordered" evidence="1">
    <location>
        <begin position="641"/>
        <end position="666"/>
    </location>
</feature>
<organism evidence="3 4">
    <name type="scientific">Pinctada imbricata</name>
    <name type="common">Atlantic pearl-oyster</name>
    <name type="synonym">Pinctada martensii</name>
    <dbReference type="NCBI Taxonomy" id="66713"/>
    <lineage>
        <taxon>Eukaryota</taxon>
        <taxon>Metazoa</taxon>
        <taxon>Spiralia</taxon>
        <taxon>Lophotrochozoa</taxon>
        <taxon>Mollusca</taxon>
        <taxon>Bivalvia</taxon>
        <taxon>Autobranchia</taxon>
        <taxon>Pteriomorphia</taxon>
        <taxon>Pterioida</taxon>
        <taxon>Pterioidea</taxon>
        <taxon>Pteriidae</taxon>
        <taxon>Pinctada</taxon>
    </lineage>
</organism>
<dbReference type="Proteomes" id="UP001186944">
    <property type="component" value="Unassembled WGS sequence"/>
</dbReference>
<feature type="compositionally biased region" description="Basic residues" evidence="1">
    <location>
        <begin position="222"/>
        <end position="247"/>
    </location>
</feature>
<dbReference type="Pfam" id="PF04146">
    <property type="entry name" value="YTH"/>
    <property type="match status" value="1"/>
</dbReference>
<feature type="compositionally biased region" description="Pro residues" evidence="1">
    <location>
        <begin position="645"/>
        <end position="659"/>
    </location>
</feature>
<feature type="compositionally biased region" description="Basic and acidic residues" evidence="1">
    <location>
        <begin position="724"/>
        <end position="738"/>
    </location>
</feature>
<name>A0AA88XUS8_PINIB</name>
<feature type="compositionally biased region" description="Basic and acidic residues" evidence="1">
    <location>
        <begin position="694"/>
        <end position="713"/>
    </location>
</feature>
<feature type="region of interest" description="Disordered" evidence="1">
    <location>
        <begin position="690"/>
        <end position="746"/>
    </location>
</feature>
<feature type="domain" description="YTH" evidence="2">
    <location>
        <begin position="387"/>
        <end position="524"/>
    </location>
</feature>
<feature type="compositionally biased region" description="Basic and acidic residues" evidence="1">
    <location>
        <begin position="362"/>
        <end position="372"/>
    </location>
</feature>
<feature type="region of interest" description="Disordered" evidence="1">
    <location>
        <begin position="544"/>
        <end position="607"/>
    </location>
</feature>
<dbReference type="GO" id="GO:0000398">
    <property type="term" value="P:mRNA splicing, via spliceosome"/>
    <property type="evidence" value="ECO:0007669"/>
    <property type="project" value="TreeGrafter"/>
</dbReference>
<feature type="compositionally biased region" description="Acidic residues" evidence="1">
    <location>
        <begin position="93"/>
        <end position="107"/>
    </location>
</feature>
<feature type="compositionally biased region" description="Basic and acidic residues" evidence="1">
    <location>
        <begin position="147"/>
        <end position="159"/>
    </location>
</feature>
<dbReference type="InterPro" id="IPR007275">
    <property type="entry name" value="YTH_domain"/>
</dbReference>
<feature type="compositionally biased region" description="Acidic residues" evidence="1">
    <location>
        <begin position="349"/>
        <end position="361"/>
    </location>
</feature>
<dbReference type="PROSITE" id="PS50882">
    <property type="entry name" value="YTH"/>
    <property type="match status" value="1"/>
</dbReference>
<feature type="compositionally biased region" description="Acidic residues" evidence="1">
    <location>
        <begin position="306"/>
        <end position="322"/>
    </location>
</feature>
<feature type="compositionally biased region" description="Basic residues" evidence="1">
    <location>
        <begin position="117"/>
        <end position="131"/>
    </location>
</feature>
<keyword evidence="4" id="KW-1185">Reference proteome</keyword>
<dbReference type="CDD" id="cd21134">
    <property type="entry name" value="YTH"/>
    <property type="match status" value="1"/>
</dbReference>
<dbReference type="EMBL" id="VSWD01000010">
    <property type="protein sequence ID" value="KAK3090727.1"/>
    <property type="molecule type" value="Genomic_DNA"/>
</dbReference>
<feature type="compositionally biased region" description="Acidic residues" evidence="1">
    <location>
        <begin position="160"/>
        <end position="184"/>
    </location>
</feature>
<feature type="region of interest" description="Disordered" evidence="1">
    <location>
        <begin position="87"/>
        <end position="372"/>
    </location>
</feature>
<dbReference type="AlphaFoldDB" id="A0AA88XUS8"/>
<feature type="compositionally biased region" description="Basic and acidic residues" evidence="1">
    <location>
        <begin position="582"/>
        <end position="607"/>
    </location>
</feature>
<dbReference type="GO" id="GO:0003729">
    <property type="term" value="F:mRNA binding"/>
    <property type="evidence" value="ECO:0007669"/>
    <property type="project" value="TreeGrafter"/>
</dbReference>
<dbReference type="PANTHER" id="PTHR12357">
    <property type="entry name" value="YTH YT521-B HOMOLOGY DOMAIN-CONTAINING"/>
    <property type="match status" value="1"/>
</dbReference>
<proteinExistence type="predicted"/>
<protein>
    <recommendedName>
        <fullName evidence="2">YTH domain-containing protein</fullName>
    </recommendedName>
</protein>
<dbReference type="GO" id="GO:0000381">
    <property type="term" value="P:regulation of alternative mRNA splicing, via spliceosome"/>
    <property type="evidence" value="ECO:0007669"/>
    <property type="project" value="TreeGrafter"/>
</dbReference>
<evidence type="ECO:0000259" key="2">
    <source>
        <dbReference type="PROSITE" id="PS50882"/>
    </source>
</evidence>
<evidence type="ECO:0000256" key="1">
    <source>
        <dbReference type="SAM" id="MobiDB-lite"/>
    </source>
</evidence>
<comment type="caution">
    <text evidence="3">The sequence shown here is derived from an EMBL/GenBank/DDBJ whole genome shotgun (WGS) entry which is preliminary data.</text>
</comment>
<accession>A0AA88XUS8</accession>
<reference evidence="3" key="1">
    <citation type="submission" date="2019-08" db="EMBL/GenBank/DDBJ databases">
        <title>The improved chromosome-level genome for the pearl oyster Pinctada fucata martensii using PacBio sequencing and Hi-C.</title>
        <authorList>
            <person name="Zheng Z."/>
        </authorList>
    </citation>
    <scope>NUCLEOTIDE SEQUENCE</scope>
    <source>
        <strain evidence="3">ZZ-2019</strain>
        <tissue evidence="3">Adductor muscle</tissue>
    </source>
</reference>
<dbReference type="GO" id="GO:1990247">
    <property type="term" value="F:N6-methyladenosine-containing RNA reader activity"/>
    <property type="evidence" value="ECO:0007669"/>
    <property type="project" value="TreeGrafter"/>
</dbReference>
<gene>
    <name evidence="3" type="ORF">FSP39_014128</name>
</gene>
<evidence type="ECO:0000313" key="3">
    <source>
        <dbReference type="EMBL" id="KAK3090727.1"/>
    </source>
</evidence>
<dbReference type="GO" id="GO:0005654">
    <property type="term" value="C:nucleoplasm"/>
    <property type="evidence" value="ECO:0007669"/>
    <property type="project" value="TreeGrafter"/>
</dbReference>
<feature type="compositionally biased region" description="Low complexity" evidence="1">
    <location>
        <begin position="132"/>
        <end position="145"/>
    </location>
</feature>
<feature type="compositionally biased region" description="Low complexity" evidence="1">
    <location>
        <begin position="296"/>
        <end position="305"/>
    </location>
</feature>
<evidence type="ECO:0000313" key="4">
    <source>
        <dbReference type="Proteomes" id="UP001186944"/>
    </source>
</evidence>
<dbReference type="InterPro" id="IPR045168">
    <property type="entry name" value="YTH_prot"/>
</dbReference>